<keyword evidence="4 5" id="KW-0472">Membrane</keyword>
<evidence type="ECO:0000313" key="7">
    <source>
        <dbReference type="EMBL" id="MFD0782253.1"/>
    </source>
</evidence>
<feature type="transmembrane region" description="Helical" evidence="5">
    <location>
        <begin position="14"/>
        <end position="36"/>
    </location>
</feature>
<dbReference type="EMBL" id="JBHTIM010000001">
    <property type="protein sequence ID" value="MFD0782253.1"/>
    <property type="molecule type" value="Genomic_DNA"/>
</dbReference>
<comment type="caution">
    <text evidence="7">The sequence shown here is derived from an EMBL/GenBank/DDBJ whole genome shotgun (WGS) entry which is preliminary data.</text>
</comment>
<dbReference type="InterPro" id="IPR004841">
    <property type="entry name" value="AA-permease/SLC12A_dom"/>
</dbReference>
<dbReference type="Pfam" id="PF00324">
    <property type="entry name" value="AA_permease"/>
    <property type="match status" value="1"/>
</dbReference>
<proteinExistence type="predicted"/>
<accession>A0ABW2ZUA0</accession>
<dbReference type="Gene3D" id="1.20.1740.10">
    <property type="entry name" value="Amino acid/polyamine transporter I"/>
    <property type="match status" value="1"/>
</dbReference>
<protein>
    <submittedName>
        <fullName evidence="7">APC family permease</fullName>
    </submittedName>
</protein>
<comment type="subcellular location">
    <subcellularLocation>
        <location evidence="1">Membrane</location>
        <topology evidence="1">Multi-pass membrane protein</topology>
    </subcellularLocation>
</comment>
<sequence>MTTAKTAATPTKKIGLIAALAFAVGTMIGGGVFALSGTVVDDAGSGAIVGYILSGIVMLFSALCFAAVAARAEPGQTGYAPIATYLSPVWRFIAMWAFYIMGVAAIAFVLVSFGSYLMYFFPADMKSTALWWALGAAVLLVLLNFGPADIVGKAETWMVGFKVLVLLIMIVFGLLAFSPERLVEAQGTMAAPGSMLYAAAILFTAYTGFNVVTNMASEIKNPQKTVPLAVMLSLGIVAIVYILVAVALVMSDVKDFGSAGLASAAEALGEPFGIGAFLGILVAIAACVSTLSGANANVLASADLFVAMAANRDIPAFLGKLTSKGRPVVSVGITGVITVILMVSGAFETIVVLSNVATVAAMVIVALTAFQMARKKWPGAGMKLPLGVTIPVLAILGALSNLFQYQWWQNVLGVVLVAAGLIFYVFKHRSRDKDVKLIKAHIAAGNTPLRRALTGAHARTITMADVEAAEKAAATATAAAGRAEDAAKAADAAARAAEETDKES</sequence>
<evidence type="ECO:0000256" key="5">
    <source>
        <dbReference type="SAM" id="Phobius"/>
    </source>
</evidence>
<evidence type="ECO:0000256" key="1">
    <source>
        <dbReference type="ARBA" id="ARBA00004141"/>
    </source>
</evidence>
<dbReference type="PIRSF" id="PIRSF006060">
    <property type="entry name" value="AA_transporter"/>
    <property type="match status" value="1"/>
</dbReference>
<feature type="transmembrane region" description="Helical" evidence="5">
    <location>
        <begin position="384"/>
        <end position="401"/>
    </location>
</feature>
<keyword evidence="3 5" id="KW-1133">Transmembrane helix</keyword>
<feature type="transmembrane region" description="Helical" evidence="5">
    <location>
        <begin position="228"/>
        <end position="251"/>
    </location>
</feature>
<evidence type="ECO:0000256" key="3">
    <source>
        <dbReference type="ARBA" id="ARBA00022989"/>
    </source>
</evidence>
<feature type="transmembrane region" description="Helical" evidence="5">
    <location>
        <begin position="197"/>
        <end position="216"/>
    </location>
</feature>
<dbReference type="PANTHER" id="PTHR42770">
    <property type="entry name" value="AMINO ACID TRANSPORTER-RELATED"/>
    <property type="match status" value="1"/>
</dbReference>
<dbReference type="RefSeq" id="WP_378752390.1">
    <property type="nucleotide sequence ID" value="NZ_JBHSSV010000009.1"/>
</dbReference>
<reference evidence="8" key="1">
    <citation type="journal article" date="2019" name="Int. J. Syst. Evol. Microbiol.">
        <title>The Global Catalogue of Microorganisms (GCM) 10K type strain sequencing project: providing services to taxonomists for standard genome sequencing and annotation.</title>
        <authorList>
            <consortium name="The Broad Institute Genomics Platform"/>
            <consortium name="The Broad Institute Genome Sequencing Center for Infectious Disease"/>
            <person name="Wu L."/>
            <person name="Ma J."/>
        </authorList>
    </citation>
    <scope>NUCLEOTIDE SEQUENCE [LARGE SCALE GENOMIC DNA]</scope>
    <source>
        <strain evidence="8">CCUG 50754</strain>
    </source>
</reference>
<feature type="transmembrane region" description="Helical" evidence="5">
    <location>
        <begin position="407"/>
        <end position="426"/>
    </location>
</feature>
<evidence type="ECO:0000256" key="2">
    <source>
        <dbReference type="ARBA" id="ARBA00022692"/>
    </source>
</evidence>
<feature type="transmembrane region" description="Helical" evidence="5">
    <location>
        <begin position="328"/>
        <end position="347"/>
    </location>
</feature>
<keyword evidence="8" id="KW-1185">Reference proteome</keyword>
<feature type="transmembrane region" description="Helical" evidence="5">
    <location>
        <begin position="271"/>
        <end position="291"/>
    </location>
</feature>
<dbReference type="PANTHER" id="PTHR42770:SF7">
    <property type="entry name" value="MEMBRANE PROTEIN"/>
    <property type="match status" value="1"/>
</dbReference>
<dbReference type="Proteomes" id="UP001597042">
    <property type="component" value="Unassembled WGS sequence"/>
</dbReference>
<name>A0ABW2ZUA0_9MICO</name>
<feature type="transmembrane region" description="Helical" evidence="5">
    <location>
        <begin position="129"/>
        <end position="147"/>
    </location>
</feature>
<gene>
    <name evidence="7" type="ORF">ACFQZV_13200</name>
</gene>
<feature type="transmembrane region" description="Helical" evidence="5">
    <location>
        <begin position="353"/>
        <end position="372"/>
    </location>
</feature>
<feature type="domain" description="Amino acid permease/ SLC12A" evidence="6">
    <location>
        <begin position="21"/>
        <end position="389"/>
    </location>
</feature>
<evidence type="ECO:0000256" key="4">
    <source>
        <dbReference type="ARBA" id="ARBA00023136"/>
    </source>
</evidence>
<evidence type="ECO:0000259" key="6">
    <source>
        <dbReference type="Pfam" id="PF00324"/>
    </source>
</evidence>
<keyword evidence="2 5" id="KW-0812">Transmembrane</keyword>
<feature type="transmembrane region" description="Helical" evidence="5">
    <location>
        <begin position="159"/>
        <end position="177"/>
    </location>
</feature>
<evidence type="ECO:0000313" key="8">
    <source>
        <dbReference type="Proteomes" id="UP001597042"/>
    </source>
</evidence>
<organism evidence="7 8">
    <name type="scientific">Microbacterium koreense</name>
    <dbReference type="NCBI Taxonomy" id="323761"/>
    <lineage>
        <taxon>Bacteria</taxon>
        <taxon>Bacillati</taxon>
        <taxon>Actinomycetota</taxon>
        <taxon>Actinomycetes</taxon>
        <taxon>Micrococcales</taxon>
        <taxon>Microbacteriaceae</taxon>
        <taxon>Microbacterium</taxon>
    </lineage>
</organism>
<dbReference type="InterPro" id="IPR050367">
    <property type="entry name" value="APC_superfamily"/>
</dbReference>
<feature type="transmembrane region" description="Helical" evidence="5">
    <location>
        <begin position="48"/>
        <end position="72"/>
    </location>
</feature>
<feature type="transmembrane region" description="Helical" evidence="5">
    <location>
        <begin position="93"/>
        <end position="117"/>
    </location>
</feature>